<organism evidence="1">
    <name type="scientific">marine metagenome</name>
    <dbReference type="NCBI Taxonomy" id="408172"/>
    <lineage>
        <taxon>unclassified sequences</taxon>
        <taxon>metagenomes</taxon>
        <taxon>ecological metagenomes</taxon>
    </lineage>
</organism>
<evidence type="ECO:0000313" key="1">
    <source>
        <dbReference type="EMBL" id="SVC84998.1"/>
    </source>
</evidence>
<accession>A0A382QJ72</accession>
<feature type="non-terminal residue" evidence="1">
    <location>
        <position position="1"/>
    </location>
</feature>
<gene>
    <name evidence="1" type="ORF">METZ01_LOCUS337852</name>
</gene>
<dbReference type="AlphaFoldDB" id="A0A382QJ72"/>
<proteinExistence type="predicted"/>
<dbReference type="EMBL" id="UINC01114589">
    <property type="protein sequence ID" value="SVC84998.1"/>
    <property type="molecule type" value="Genomic_DNA"/>
</dbReference>
<reference evidence="1" key="1">
    <citation type="submission" date="2018-05" db="EMBL/GenBank/DDBJ databases">
        <authorList>
            <person name="Lanie J.A."/>
            <person name="Ng W.-L."/>
            <person name="Kazmierczak K.M."/>
            <person name="Andrzejewski T.M."/>
            <person name="Davidsen T.M."/>
            <person name="Wayne K.J."/>
            <person name="Tettelin H."/>
            <person name="Glass J.I."/>
            <person name="Rusch D."/>
            <person name="Podicherti R."/>
            <person name="Tsui H.-C.T."/>
            <person name="Winkler M.E."/>
        </authorList>
    </citation>
    <scope>NUCLEOTIDE SEQUENCE</scope>
</reference>
<protein>
    <submittedName>
        <fullName evidence="1">Uncharacterized protein</fullName>
    </submittedName>
</protein>
<sequence>QADEDDGIAEISIKPRQVEGFFVFRNIGRFKKLYHEVSEAINQKLYS</sequence>
<name>A0A382QJ72_9ZZZZ</name>